<feature type="transmembrane region" description="Helical" evidence="1">
    <location>
        <begin position="124"/>
        <end position="142"/>
    </location>
</feature>
<keyword evidence="1" id="KW-1133">Transmembrane helix</keyword>
<organism evidence="2 3">
    <name type="scientific">Streptomyces justiciae</name>
    <dbReference type="NCBI Taxonomy" id="2780140"/>
    <lineage>
        <taxon>Bacteria</taxon>
        <taxon>Bacillati</taxon>
        <taxon>Actinomycetota</taxon>
        <taxon>Actinomycetes</taxon>
        <taxon>Kitasatosporales</taxon>
        <taxon>Streptomycetaceae</taxon>
        <taxon>Streptomyces</taxon>
    </lineage>
</organism>
<keyword evidence="3" id="KW-1185">Reference proteome</keyword>
<dbReference type="Proteomes" id="UP001257948">
    <property type="component" value="Unassembled WGS sequence"/>
</dbReference>
<gene>
    <name evidence="2" type="ORF">RQC66_33455</name>
</gene>
<dbReference type="Pfam" id="PF04240">
    <property type="entry name" value="Caroten_synth"/>
    <property type="match status" value="1"/>
</dbReference>
<name>A0ABU3M4B2_9ACTN</name>
<dbReference type="EMBL" id="JAVTLL010000027">
    <property type="protein sequence ID" value="MDT7845632.1"/>
    <property type="molecule type" value="Genomic_DNA"/>
</dbReference>
<keyword evidence="1" id="KW-0812">Transmembrane</keyword>
<feature type="transmembrane region" description="Helical" evidence="1">
    <location>
        <begin position="32"/>
        <end position="54"/>
    </location>
</feature>
<evidence type="ECO:0000313" key="2">
    <source>
        <dbReference type="EMBL" id="MDT7845632.1"/>
    </source>
</evidence>
<feature type="transmembrane region" description="Helical" evidence="1">
    <location>
        <begin position="84"/>
        <end position="104"/>
    </location>
</feature>
<evidence type="ECO:0000256" key="1">
    <source>
        <dbReference type="SAM" id="Phobius"/>
    </source>
</evidence>
<sequence>MAVRLPPEQDPEARLRPDPPQVYRSGFGMRTFWTTATWLLTGAALVLGATLPFLTTGKAAILPVLLLAVPVALIDGIRRYGWATLLFFVVETLLISNFFENLSVETGFPFGDYHYTGGPQLIHVPIYIGPVYFGLGYLCWRVAELLLTDGRRRAVDVVAVPALAAALMTVFDLGSDSVASTVNHTWEWERGGGVFGVPYTNYLGWWLVTYLFFQVFAIQLSRRRATVQETSPAAAPVVYAALALNAVAYFMVADDDTVTDPSGVVWNHEALAETMMLINLFAVLPFALLALRSAARKPRR</sequence>
<evidence type="ECO:0000313" key="3">
    <source>
        <dbReference type="Proteomes" id="UP001257948"/>
    </source>
</evidence>
<comment type="caution">
    <text evidence="2">The sequence shown here is derived from an EMBL/GenBank/DDBJ whole genome shotgun (WGS) entry which is preliminary data.</text>
</comment>
<feature type="transmembrane region" description="Helical" evidence="1">
    <location>
        <begin position="272"/>
        <end position="291"/>
    </location>
</feature>
<feature type="transmembrane region" description="Helical" evidence="1">
    <location>
        <begin position="60"/>
        <end position="77"/>
    </location>
</feature>
<dbReference type="InterPro" id="IPR007354">
    <property type="entry name" value="CruF-like"/>
</dbReference>
<dbReference type="PANTHER" id="PTHR39419:SF1">
    <property type="entry name" value="SLL0814 PROTEIN"/>
    <property type="match status" value="1"/>
</dbReference>
<keyword evidence="1" id="KW-0472">Membrane</keyword>
<dbReference type="PANTHER" id="PTHR39419">
    <property type="entry name" value="SLL0814 PROTEIN"/>
    <property type="match status" value="1"/>
</dbReference>
<feature type="transmembrane region" description="Helical" evidence="1">
    <location>
        <begin position="233"/>
        <end position="252"/>
    </location>
</feature>
<protein>
    <submittedName>
        <fullName evidence="2">Carotenoid biosynthesis protein</fullName>
    </submittedName>
</protein>
<reference evidence="3" key="1">
    <citation type="submission" date="2023-07" db="EMBL/GenBank/DDBJ databases">
        <title>Draft genome sequence of the endophytic actinobacterium Streptomyces justiciae WPN32, a potential antibiotic producer.</title>
        <authorList>
            <person name="Yasawong M."/>
            <person name="Pana W."/>
            <person name="Ganta P."/>
            <person name="Santapan N."/>
            <person name="Songngamsuk T."/>
            <person name="Phatcharaharikarn M."/>
            <person name="Kerdtoob S."/>
            <person name="Nantapong N."/>
        </authorList>
    </citation>
    <scope>NUCLEOTIDE SEQUENCE [LARGE SCALE GENOMIC DNA]</scope>
    <source>
        <strain evidence="3">WPN32</strain>
    </source>
</reference>
<accession>A0ABU3M4B2</accession>
<dbReference type="RefSeq" id="WP_314205821.1">
    <property type="nucleotide sequence ID" value="NZ_JAVTLL010000027.1"/>
</dbReference>
<feature type="transmembrane region" description="Helical" evidence="1">
    <location>
        <begin position="154"/>
        <end position="171"/>
    </location>
</feature>
<proteinExistence type="predicted"/>